<dbReference type="Gene3D" id="3.40.50.300">
    <property type="entry name" value="P-loop containing nucleotide triphosphate hydrolases"/>
    <property type="match status" value="1"/>
</dbReference>
<keyword evidence="1" id="KW-0547">Nucleotide-binding</keyword>
<dbReference type="InterPro" id="IPR027417">
    <property type="entry name" value="P-loop_NTPase"/>
</dbReference>
<dbReference type="PRINTS" id="PR00315">
    <property type="entry name" value="ELONGATNFCT"/>
</dbReference>
<evidence type="ECO:0000259" key="3">
    <source>
        <dbReference type="PROSITE" id="PS51722"/>
    </source>
</evidence>
<dbReference type="SUPFAM" id="SSF50465">
    <property type="entry name" value="EF-Tu/eEF-1alpha/eIF2-gamma C-terminal domain"/>
    <property type="match status" value="1"/>
</dbReference>
<dbReference type="PROSITE" id="PS00301">
    <property type="entry name" value="G_TR_1"/>
    <property type="match status" value="1"/>
</dbReference>
<dbReference type="InterPro" id="IPR054696">
    <property type="entry name" value="GTP-eEF1A_C"/>
</dbReference>
<dbReference type="InterPro" id="IPR009001">
    <property type="entry name" value="Transl_elong_EF1A/Init_IF2_C"/>
</dbReference>
<dbReference type="Gene3D" id="2.40.30.10">
    <property type="entry name" value="Translation factors"/>
    <property type="match status" value="2"/>
</dbReference>
<organism evidence="4">
    <name type="scientific">Marseillevirus sp</name>
    <dbReference type="NCBI Taxonomy" id="2809551"/>
    <lineage>
        <taxon>Viruses</taxon>
        <taxon>Varidnaviria</taxon>
        <taxon>Bamfordvirae</taxon>
        <taxon>Nucleocytoviricota</taxon>
        <taxon>Megaviricetes</taxon>
        <taxon>Pimascovirales</taxon>
        <taxon>Pimascovirales incertae sedis</taxon>
        <taxon>Marseilleviridae</taxon>
        <taxon>Marseillevirus</taxon>
    </lineage>
</organism>
<reference evidence="4" key="1">
    <citation type="submission" date="2023-07" db="EMBL/GenBank/DDBJ databases">
        <authorList>
            <person name="Xia Y."/>
        </authorList>
    </citation>
    <scope>NUCLEOTIDE SEQUENCE</scope>
    <source>
        <strain evidence="4">F</strain>
    </source>
</reference>
<dbReference type="Pfam" id="PF00009">
    <property type="entry name" value="GTP_EFTU"/>
    <property type="match status" value="1"/>
</dbReference>
<keyword evidence="4" id="KW-0251">Elongation factor</keyword>
<dbReference type="Pfam" id="PF22594">
    <property type="entry name" value="GTP-eEF1A_C"/>
    <property type="match status" value="1"/>
</dbReference>
<accession>A0AA96EPJ3</accession>
<protein>
    <submittedName>
        <fullName evidence="4">Translation elongation factor 1alpha</fullName>
    </submittedName>
</protein>
<dbReference type="InterPro" id="IPR050100">
    <property type="entry name" value="TRAFAC_GTPase_members"/>
</dbReference>
<dbReference type="EMBL" id="OR343188">
    <property type="protein sequence ID" value="WNL49938.1"/>
    <property type="molecule type" value="Genomic_DNA"/>
</dbReference>
<name>A0AA96EPJ3_9VIRU</name>
<dbReference type="GO" id="GO:0003924">
    <property type="term" value="F:GTPase activity"/>
    <property type="evidence" value="ECO:0007669"/>
    <property type="project" value="InterPro"/>
</dbReference>
<evidence type="ECO:0000256" key="1">
    <source>
        <dbReference type="ARBA" id="ARBA00022741"/>
    </source>
</evidence>
<dbReference type="SUPFAM" id="SSF52540">
    <property type="entry name" value="P-loop containing nucleoside triphosphate hydrolases"/>
    <property type="match status" value="1"/>
</dbReference>
<keyword evidence="4" id="KW-0648">Protein biosynthesis</keyword>
<gene>
    <name evidence="4" type="ORF">MarFTMF_422</name>
</gene>
<dbReference type="PROSITE" id="PS51722">
    <property type="entry name" value="G_TR_2"/>
    <property type="match status" value="1"/>
</dbReference>
<dbReference type="PANTHER" id="PTHR23115">
    <property type="entry name" value="TRANSLATION FACTOR"/>
    <property type="match status" value="1"/>
</dbReference>
<feature type="domain" description="Tr-type G" evidence="3">
    <location>
        <begin position="3"/>
        <end position="218"/>
    </location>
</feature>
<evidence type="ECO:0000313" key="4">
    <source>
        <dbReference type="EMBL" id="WNL49938.1"/>
    </source>
</evidence>
<sequence>MEGQHMNVVFLGHVDAGKSSLCGTILVDTKRVDPRALSQVEREAEESAGKSWGRAFLLDTDPEERRRGKTIEVGREVFEWAGKRWTILDAPGHRNYVPNAIEGIVNADVCVLVISARKGEFEAGVSEEGQTLEHLTLVKAFGVPRLIVFVNKMDSVDWDKERYTEIVKETKRHLVTRGFAMNKISFVPGSGFSSENISTKFENSWWDGPCLFDIFSSLSIERKKSLETRFSVMSVQKEGGKLAVFGRVERGTINKNSSLFLCPGEKEVQISSLSTDFCKDVPFAGAGENATLCVSGTDEIRQGDFLCSADSIIPKNSKFLCLVHVLEQTPLFCPGTECVMQLFFGKHECCVEKVVGIKQGEKFVKSLLVKKGSVGKVVITTREQVLVEPFERFPKLGRFVIRDKSKTLAIGKVLAVSKQ</sequence>
<keyword evidence="2" id="KW-0342">GTP-binding</keyword>
<dbReference type="SUPFAM" id="SSF50447">
    <property type="entry name" value="Translation proteins"/>
    <property type="match status" value="1"/>
</dbReference>
<dbReference type="InterPro" id="IPR031157">
    <property type="entry name" value="G_TR_CS"/>
</dbReference>
<dbReference type="GO" id="GO:0005525">
    <property type="term" value="F:GTP binding"/>
    <property type="evidence" value="ECO:0007669"/>
    <property type="project" value="UniProtKB-KW"/>
</dbReference>
<proteinExistence type="predicted"/>
<evidence type="ECO:0000256" key="2">
    <source>
        <dbReference type="ARBA" id="ARBA00023134"/>
    </source>
</evidence>
<dbReference type="InterPro" id="IPR000795">
    <property type="entry name" value="T_Tr_GTP-bd_dom"/>
</dbReference>
<dbReference type="InterPro" id="IPR009000">
    <property type="entry name" value="Transl_B-barrel_sf"/>
</dbReference>